<name>A0AC35TKZ0_9BILA</name>
<reference evidence="2" key="1">
    <citation type="submission" date="2016-11" db="UniProtKB">
        <authorList>
            <consortium name="WormBaseParasite"/>
        </authorList>
    </citation>
    <scope>IDENTIFICATION</scope>
    <source>
        <strain evidence="2">KR3021</strain>
    </source>
</reference>
<evidence type="ECO:0000313" key="1">
    <source>
        <dbReference type="Proteomes" id="UP000095286"/>
    </source>
</evidence>
<dbReference type="WBParaSite" id="RSKR_0000175900.1">
    <property type="protein sequence ID" value="RSKR_0000175900.1"/>
    <property type="gene ID" value="RSKR_0000175900"/>
</dbReference>
<sequence>MPDHESHLTNVDFMNAKTLLDSIVPENHINDNEEKANTDSAMYNMARFEGDIVNNGLTSRTIKSFLGEENPTKITGVMRNAVRQTYLKWSDGRIPYTISSQYSSFSRSKIAEAIEEYRKLTCIDFAPKSAADVDYIHIVPDDGCYSLVGRVGGKQPVSLGDGCIQKGIIIHELMHSVGFFHEQSRADRDKYIDIKWENVEAGLQDQFEKYDLKMIDHLETRYDYESVMHYASTAFSKNGKVTIEPKKKGAEIGQRVGFSPLDLYKINKLYNCPQIGKSLFVKPKDAEAVAGRSSGEQVVETTTKKAKKLIKKGGRKVIVETSATKTTDSVEDEEVDKSDNEKDVLENVDEEEETAYSGTLRSRKGPISGGVSGGNISNKSKNIEGGGNESTEAPELAVESGEIIESNESKEKKVSKESKRLSKVKVCEDKRRDCKFLAENEHCESKLSKRFMEENCALSCGICKKAKGSSESGGADEDELGEKAKCSDSREWCEKWADSGMCTQLMFRDYMQEKCPKSCGLC</sequence>
<accession>A0AC35TKZ0</accession>
<protein>
    <submittedName>
        <fullName evidence="2">Metalloendopeptidase</fullName>
    </submittedName>
</protein>
<dbReference type="Proteomes" id="UP000095286">
    <property type="component" value="Unplaced"/>
</dbReference>
<proteinExistence type="predicted"/>
<evidence type="ECO:0000313" key="2">
    <source>
        <dbReference type="WBParaSite" id="RSKR_0000175900.1"/>
    </source>
</evidence>
<organism evidence="1 2">
    <name type="scientific">Rhabditophanes sp. KR3021</name>
    <dbReference type="NCBI Taxonomy" id="114890"/>
    <lineage>
        <taxon>Eukaryota</taxon>
        <taxon>Metazoa</taxon>
        <taxon>Ecdysozoa</taxon>
        <taxon>Nematoda</taxon>
        <taxon>Chromadorea</taxon>
        <taxon>Rhabditida</taxon>
        <taxon>Tylenchina</taxon>
        <taxon>Panagrolaimomorpha</taxon>
        <taxon>Strongyloidoidea</taxon>
        <taxon>Alloionematidae</taxon>
        <taxon>Rhabditophanes</taxon>
    </lineage>
</organism>